<evidence type="ECO:0000256" key="2">
    <source>
        <dbReference type="ARBA" id="ARBA00023136"/>
    </source>
</evidence>
<keyword evidence="2" id="KW-0472">Membrane</keyword>
<feature type="domain" description="PH" evidence="4">
    <location>
        <begin position="2"/>
        <end position="117"/>
    </location>
</feature>
<evidence type="ECO:0000313" key="5">
    <source>
        <dbReference type="EMBL" id="KAK6185328.1"/>
    </source>
</evidence>
<comment type="caution">
    <text evidence="5">The sequence shown here is derived from an EMBL/GenBank/DDBJ whole genome shotgun (WGS) entry which is preliminary data.</text>
</comment>
<dbReference type="PANTHER" id="PTHR14309">
    <property type="entry name" value="EXPRESSED PROTEIN"/>
    <property type="match status" value="1"/>
</dbReference>
<dbReference type="CDD" id="cd00821">
    <property type="entry name" value="PH"/>
    <property type="match status" value="1"/>
</dbReference>
<keyword evidence="6" id="KW-1185">Reference proteome</keyword>
<sequence length="349" mass="37587">MSIVKAGYLKRHSKSWLSGGWNQCYVEILSDSMLFIYKKQGDPPKGKVFMKDVAKHFAFGVHTNDMPDRPQLPSGSSIDCVLAIPMKPSHKAKIHWLLCSSESELHDWMAAICSTLPPPKKKSGGQQQAPPQQPQPQSDMVVPESRDNVSSGYPQNSAPIGFAGYQGSPQPGYPPQQYPQYPQQGYAPSPQGYAPPPQGYAPPPQGYAPPPQGYGPPPHGYAQPPQGYQQYPQQQYQGYPQQGYPQQGYPQQGYYQQQQPGGYQQQPQVVYVQGKDKKSKGILGGGKAGTAAALVGGAALGYGASRMVGGMFSPFGGYGGFGFGRHGSWSSFSSMGSFGSCGSFGSWSD</sequence>
<evidence type="ECO:0000259" key="4">
    <source>
        <dbReference type="PROSITE" id="PS50003"/>
    </source>
</evidence>
<dbReference type="GO" id="GO:0045595">
    <property type="term" value="P:regulation of cell differentiation"/>
    <property type="evidence" value="ECO:0007669"/>
    <property type="project" value="TreeGrafter"/>
</dbReference>
<feature type="compositionally biased region" description="Low complexity" evidence="3">
    <location>
        <begin position="124"/>
        <end position="138"/>
    </location>
</feature>
<dbReference type="EMBL" id="JAZGQO010000006">
    <property type="protein sequence ID" value="KAK6185328.1"/>
    <property type="molecule type" value="Genomic_DNA"/>
</dbReference>
<dbReference type="SMART" id="SM00233">
    <property type="entry name" value="PH"/>
    <property type="match status" value="1"/>
</dbReference>
<dbReference type="SUPFAM" id="SSF50729">
    <property type="entry name" value="PH domain-like"/>
    <property type="match status" value="1"/>
</dbReference>
<dbReference type="AlphaFoldDB" id="A0AAN8K3V4"/>
<dbReference type="InterPro" id="IPR039680">
    <property type="entry name" value="PLEKHB1/2"/>
</dbReference>
<dbReference type="GO" id="GO:0016020">
    <property type="term" value="C:membrane"/>
    <property type="evidence" value="ECO:0007669"/>
    <property type="project" value="UniProtKB-SubCell"/>
</dbReference>
<organism evidence="5 6">
    <name type="scientific">Patella caerulea</name>
    <name type="common">Rayed Mediterranean limpet</name>
    <dbReference type="NCBI Taxonomy" id="87958"/>
    <lineage>
        <taxon>Eukaryota</taxon>
        <taxon>Metazoa</taxon>
        <taxon>Spiralia</taxon>
        <taxon>Lophotrochozoa</taxon>
        <taxon>Mollusca</taxon>
        <taxon>Gastropoda</taxon>
        <taxon>Patellogastropoda</taxon>
        <taxon>Patelloidea</taxon>
        <taxon>Patellidae</taxon>
        <taxon>Patella</taxon>
    </lineage>
</organism>
<evidence type="ECO:0000256" key="1">
    <source>
        <dbReference type="ARBA" id="ARBA00004370"/>
    </source>
</evidence>
<accession>A0AAN8K3V4</accession>
<name>A0AAN8K3V4_PATCE</name>
<feature type="region of interest" description="Disordered" evidence="3">
    <location>
        <begin position="116"/>
        <end position="262"/>
    </location>
</feature>
<reference evidence="5 6" key="1">
    <citation type="submission" date="2024-01" db="EMBL/GenBank/DDBJ databases">
        <title>The genome of the rayed Mediterranean limpet Patella caerulea (Linnaeus, 1758).</title>
        <authorList>
            <person name="Anh-Thu Weber A."/>
            <person name="Halstead-Nussloch G."/>
        </authorList>
    </citation>
    <scope>NUCLEOTIDE SEQUENCE [LARGE SCALE GENOMIC DNA]</scope>
    <source>
        <strain evidence="5">AATW-2023a</strain>
        <tissue evidence="5">Whole specimen</tissue>
    </source>
</reference>
<comment type="subcellular location">
    <subcellularLocation>
        <location evidence="1">Membrane</location>
    </subcellularLocation>
</comment>
<feature type="compositionally biased region" description="Low complexity" evidence="3">
    <location>
        <begin position="220"/>
        <end position="262"/>
    </location>
</feature>
<dbReference type="PROSITE" id="PS50003">
    <property type="entry name" value="PH_DOMAIN"/>
    <property type="match status" value="1"/>
</dbReference>
<dbReference type="PANTHER" id="PTHR14309:SF12">
    <property type="entry name" value="PH DOMAIN-CONTAINING PROTEIN"/>
    <property type="match status" value="1"/>
</dbReference>
<feature type="compositionally biased region" description="Low complexity" evidence="3">
    <location>
        <begin position="178"/>
        <end position="192"/>
    </location>
</feature>
<dbReference type="Proteomes" id="UP001347796">
    <property type="component" value="Unassembled WGS sequence"/>
</dbReference>
<feature type="compositionally biased region" description="Polar residues" evidence="3">
    <location>
        <begin position="148"/>
        <end position="158"/>
    </location>
</feature>
<dbReference type="Gene3D" id="2.30.29.30">
    <property type="entry name" value="Pleckstrin-homology domain (PH domain)/Phosphotyrosine-binding domain (PTB)"/>
    <property type="match status" value="1"/>
</dbReference>
<proteinExistence type="predicted"/>
<dbReference type="InterPro" id="IPR001849">
    <property type="entry name" value="PH_domain"/>
</dbReference>
<dbReference type="Pfam" id="PF00169">
    <property type="entry name" value="PH"/>
    <property type="match status" value="1"/>
</dbReference>
<evidence type="ECO:0000313" key="6">
    <source>
        <dbReference type="Proteomes" id="UP001347796"/>
    </source>
</evidence>
<protein>
    <recommendedName>
        <fullName evidence="4">PH domain-containing protein</fullName>
    </recommendedName>
</protein>
<feature type="compositionally biased region" description="Pro residues" evidence="3">
    <location>
        <begin position="193"/>
        <end position="219"/>
    </location>
</feature>
<gene>
    <name evidence="5" type="ORF">SNE40_007586</name>
</gene>
<evidence type="ECO:0000256" key="3">
    <source>
        <dbReference type="SAM" id="MobiDB-lite"/>
    </source>
</evidence>
<dbReference type="InterPro" id="IPR011993">
    <property type="entry name" value="PH-like_dom_sf"/>
</dbReference>